<gene>
    <name evidence="3" type="primary">pgpA</name>
    <name evidence="3" type="ORF">NCTC12221_01341</name>
</gene>
<dbReference type="SUPFAM" id="SSF101307">
    <property type="entry name" value="YutG-like"/>
    <property type="match status" value="1"/>
</dbReference>
<keyword evidence="1" id="KW-0472">Membrane</keyword>
<dbReference type="Proteomes" id="UP000255335">
    <property type="component" value="Unassembled WGS sequence"/>
</dbReference>
<dbReference type="AlphaFoldDB" id="A0A377JQN5"/>
<dbReference type="CDD" id="cd06971">
    <property type="entry name" value="PgpA"/>
    <property type="match status" value="1"/>
</dbReference>
<feature type="domain" description="YutG/PgpA" evidence="2">
    <location>
        <begin position="12"/>
        <end position="148"/>
    </location>
</feature>
<dbReference type="PIRSF" id="PIRSF006162">
    <property type="entry name" value="PgpA"/>
    <property type="match status" value="1"/>
</dbReference>
<name>A0A377JQN5_9HELI</name>
<dbReference type="RefSeq" id="WP_115026468.1">
    <property type="nucleotide sequence ID" value="NZ_AP025196.1"/>
</dbReference>
<dbReference type="Pfam" id="PF04608">
    <property type="entry name" value="PgpA"/>
    <property type="match status" value="1"/>
</dbReference>
<feature type="transmembrane region" description="Helical" evidence="1">
    <location>
        <begin position="84"/>
        <end position="107"/>
    </location>
</feature>
<dbReference type="EC" id="3.1.3.27" evidence="3"/>
<evidence type="ECO:0000256" key="1">
    <source>
        <dbReference type="SAM" id="Phobius"/>
    </source>
</evidence>
<dbReference type="GO" id="GO:0008962">
    <property type="term" value="F:phosphatidylglycerophosphatase activity"/>
    <property type="evidence" value="ECO:0007669"/>
    <property type="project" value="UniProtKB-EC"/>
</dbReference>
<keyword evidence="1" id="KW-0812">Transmembrane</keyword>
<dbReference type="GO" id="GO:0006655">
    <property type="term" value="P:phosphatidylglycerol biosynthetic process"/>
    <property type="evidence" value="ECO:0007669"/>
    <property type="project" value="UniProtKB-UniPathway"/>
</dbReference>
<reference evidence="3 4" key="1">
    <citation type="submission" date="2018-06" db="EMBL/GenBank/DDBJ databases">
        <authorList>
            <consortium name="Pathogen Informatics"/>
            <person name="Doyle S."/>
        </authorList>
    </citation>
    <scope>NUCLEOTIDE SEQUENCE [LARGE SCALE GENOMIC DNA]</scope>
    <source>
        <strain evidence="3 4">NCTC12221</strain>
    </source>
</reference>
<keyword evidence="3" id="KW-0378">Hydrolase</keyword>
<dbReference type="InterPro" id="IPR026037">
    <property type="entry name" value="PgpA"/>
</dbReference>
<feature type="transmembrane region" description="Helical" evidence="1">
    <location>
        <begin position="20"/>
        <end position="41"/>
    </location>
</feature>
<evidence type="ECO:0000259" key="2">
    <source>
        <dbReference type="Pfam" id="PF04608"/>
    </source>
</evidence>
<dbReference type="Gene3D" id="1.10.3760.10">
    <property type="entry name" value="PgpA-like"/>
    <property type="match status" value="1"/>
</dbReference>
<protein>
    <submittedName>
        <fullName evidence="3">Phosphatidylglycerophosphatase A</fullName>
        <ecNumber evidence="3">3.1.3.27</ecNumber>
    </submittedName>
</protein>
<dbReference type="EMBL" id="UGHZ01000001">
    <property type="protein sequence ID" value="STP09883.1"/>
    <property type="molecule type" value="Genomic_DNA"/>
</dbReference>
<feature type="transmembrane region" description="Helical" evidence="1">
    <location>
        <begin position="136"/>
        <end position="156"/>
    </location>
</feature>
<proteinExistence type="predicted"/>
<keyword evidence="1" id="KW-1133">Transmembrane helix</keyword>
<dbReference type="InterPro" id="IPR007686">
    <property type="entry name" value="YutG/PgpA"/>
</dbReference>
<dbReference type="PANTHER" id="PTHR36305">
    <property type="entry name" value="PHOSPHATIDYLGLYCEROPHOSPHATASE A"/>
    <property type="match status" value="1"/>
</dbReference>
<evidence type="ECO:0000313" key="3">
    <source>
        <dbReference type="EMBL" id="STP09883.1"/>
    </source>
</evidence>
<dbReference type="InterPro" id="IPR036681">
    <property type="entry name" value="PgpA-like_sf"/>
</dbReference>
<sequence>MTKKQKLIKDLFLSLFYSGYSPKAPGTMGSVVALLLGLPIVYFSQESIFLLSILIGLIAIKHIDKYEETTQTHDDKSIVIDELVGMWLAMAIVGFGVAHSLLAFVFFRIFDVSKLSFIGKIDREWKGGLGVVGDDALAGILAGICSVLTLQGLVFLSNTIDSLKFIQPYLA</sequence>
<organism evidence="3 4">
    <name type="scientific">Helicobacter cinaedi</name>
    <dbReference type="NCBI Taxonomy" id="213"/>
    <lineage>
        <taxon>Bacteria</taxon>
        <taxon>Pseudomonadati</taxon>
        <taxon>Campylobacterota</taxon>
        <taxon>Epsilonproteobacteria</taxon>
        <taxon>Campylobacterales</taxon>
        <taxon>Helicobacteraceae</taxon>
        <taxon>Helicobacter</taxon>
    </lineage>
</organism>
<dbReference type="PANTHER" id="PTHR36305:SF1">
    <property type="entry name" value="PHOSPHATIDYLGLYCEROPHOSPHATASE A"/>
    <property type="match status" value="1"/>
</dbReference>
<feature type="transmembrane region" description="Helical" evidence="1">
    <location>
        <begin position="47"/>
        <end position="63"/>
    </location>
</feature>
<evidence type="ECO:0000313" key="4">
    <source>
        <dbReference type="Proteomes" id="UP000255335"/>
    </source>
</evidence>
<accession>A0A377JQN5</accession>
<dbReference type="UniPathway" id="UPA00084">
    <property type="reaction ID" value="UER00504"/>
</dbReference>